<comment type="caution">
    <text evidence="2">The sequence shown here is derived from an EMBL/GenBank/DDBJ whole genome shotgun (WGS) entry which is preliminary data.</text>
</comment>
<evidence type="ECO:0000313" key="3">
    <source>
        <dbReference type="Proteomes" id="UP000612899"/>
    </source>
</evidence>
<dbReference type="AlphaFoldDB" id="A0A8J3Q8T0"/>
<organism evidence="2 3">
    <name type="scientific">Rhizocola hellebori</name>
    <dbReference type="NCBI Taxonomy" id="1392758"/>
    <lineage>
        <taxon>Bacteria</taxon>
        <taxon>Bacillati</taxon>
        <taxon>Actinomycetota</taxon>
        <taxon>Actinomycetes</taxon>
        <taxon>Micromonosporales</taxon>
        <taxon>Micromonosporaceae</taxon>
        <taxon>Rhizocola</taxon>
    </lineage>
</organism>
<evidence type="ECO:0000313" key="2">
    <source>
        <dbReference type="EMBL" id="GIH06149.1"/>
    </source>
</evidence>
<sequence>MLRLLTAALAANVLLAAAGAAATSSTWVSAPLLLSEKEANEAVLRDVGVISPNDVWVVGGLNRGGQHTLAAHWDGSGWTIVPTPDSSDHLTEYAVNALDAVASDDVWAVGGIQDQANPAKVSPLFLHYDGVEWTDGPEPIGVHGELTDIDMLSADDGWVVGVNEDKPLIMRRTAGAWELVPTPDIEGAISLESVFATSADDAWAVGFNQLATKRIALVLHWDGVRWSEVTVAGLPTGETGLVGVAAASATEVWAVGSQCSGQLCRPMVLHLAGATWRTEPTAPGAELTSVVAFAPNDVWIFGQVAAQLAVSDHIEHWDGSGFTIDTTVPPVIVDPHHSASALSLAAASGDPLTRTMWAVGWVQGTQKNTHAIYRN</sequence>
<evidence type="ECO:0008006" key="4">
    <source>
        <dbReference type="Google" id="ProtNLM"/>
    </source>
</evidence>
<proteinExistence type="predicted"/>
<dbReference type="RefSeq" id="WP_203909970.1">
    <property type="nucleotide sequence ID" value="NZ_BONY01000024.1"/>
</dbReference>
<gene>
    <name evidence="2" type="ORF">Rhe02_42160</name>
</gene>
<accession>A0A8J3Q8T0</accession>
<dbReference type="EMBL" id="BONY01000024">
    <property type="protein sequence ID" value="GIH06149.1"/>
    <property type="molecule type" value="Genomic_DNA"/>
</dbReference>
<keyword evidence="1" id="KW-0732">Signal</keyword>
<keyword evidence="3" id="KW-1185">Reference proteome</keyword>
<evidence type="ECO:0000256" key="1">
    <source>
        <dbReference type="SAM" id="SignalP"/>
    </source>
</evidence>
<reference evidence="2" key="1">
    <citation type="submission" date="2021-01" db="EMBL/GenBank/DDBJ databases">
        <title>Whole genome shotgun sequence of Rhizocola hellebori NBRC 109834.</title>
        <authorList>
            <person name="Komaki H."/>
            <person name="Tamura T."/>
        </authorList>
    </citation>
    <scope>NUCLEOTIDE SEQUENCE</scope>
    <source>
        <strain evidence="2">NBRC 109834</strain>
    </source>
</reference>
<protein>
    <recommendedName>
        <fullName evidence="4">Exo-alpha-sialidase</fullName>
    </recommendedName>
</protein>
<feature type="chain" id="PRO_5035190103" description="Exo-alpha-sialidase" evidence="1">
    <location>
        <begin position="23"/>
        <end position="375"/>
    </location>
</feature>
<dbReference type="Proteomes" id="UP000612899">
    <property type="component" value="Unassembled WGS sequence"/>
</dbReference>
<feature type="signal peptide" evidence="1">
    <location>
        <begin position="1"/>
        <end position="22"/>
    </location>
</feature>
<name>A0A8J3Q8T0_9ACTN</name>